<name>A0ABR1IMA0_9AGAR</name>
<proteinExistence type="predicted"/>
<protein>
    <submittedName>
        <fullName evidence="2">Uncharacterized protein</fullName>
    </submittedName>
</protein>
<feature type="chain" id="PRO_5047324727" evidence="1">
    <location>
        <begin position="20"/>
        <end position="85"/>
    </location>
</feature>
<accession>A0ABR1IMA0</accession>
<keyword evidence="3" id="KW-1185">Reference proteome</keyword>
<sequence>MKLNFTALLAAFSFRAIIAAPMPVMDERDEVKVKREEVSTNAPLLNPHWLLLDERGASKRKEVDTNLLLLGPWVKLDERDETLKM</sequence>
<feature type="signal peptide" evidence="1">
    <location>
        <begin position="1"/>
        <end position="19"/>
    </location>
</feature>
<evidence type="ECO:0000256" key="1">
    <source>
        <dbReference type="SAM" id="SignalP"/>
    </source>
</evidence>
<organism evidence="2 3">
    <name type="scientific">Marasmiellus scandens</name>
    <dbReference type="NCBI Taxonomy" id="2682957"/>
    <lineage>
        <taxon>Eukaryota</taxon>
        <taxon>Fungi</taxon>
        <taxon>Dikarya</taxon>
        <taxon>Basidiomycota</taxon>
        <taxon>Agaricomycotina</taxon>
        <taxon>Agaricomycetes</taxon>
        <taxon>Agaricomycetidae</taxon>
        <taxon>Agaricales</taxon>
        <taxon>Marasmiineae</taxon>
        <taxon>Omphalotaceae</taxon>
        <taxon>Marasmiellus</taxon>
    </lineage>
</organism>
<dbReference type="Proteomes" id="UP001498398">
    <property type="component" value="Unassembled WGS sequence"/>
</dbReference>
<dbReference type="EMBL" id="JBANRG010000114">
    <property type="protein sequence ID" value="KAK7434921.1"/>
    <property type="molecule type" value="Genomic_DNA"/>
</dbReference>
<comment type="caution">
    <text evidence="2">The sequence shown here is derived from an EMBL/GenBank/DDBJ whole genome shotgun (WGS) entry which is preliminary data.</text>
</comment>
<reference evidence="2 3" key="1">
    <citation type="submission" date="2024-01" db="EMBL/GenBank/DDBJ databases">
        <title>A draft genome for the cacao thread blight pathogen Marasmiellus scandens.</title>
        <authorList>
            <person name="Baruah I.K."/>
            <person name="Leung J."/>
            <person name="Bukari Y."/>
            <person name="Amoako-Attah I."/>
            <person name="Meinhardt L.W."/>
            <person name="Bailey B.A."/>
            <person name="Cohen S.P."/>
        </authorList>
    </citation>
    <scope>NUCLEOTIDE SEQUENCE [LARGE SCALE GENOMIC DNA]</scope>
    <source>
        <strain evidence="2 3">GH-19</strain>
    </source>
</reference>
<gene>
    <name evidence="2" type="ORF">VKT23_019924</name>
</gene>
<evidence type="ECO:0000313" key="2">
    <source>
        <dbReference type="EMBL" id="KAK7434921.1"/>
    </source>
</evidence>
<keyword evidence="1" id="KW-0732">Signal</keyword>
<evidence type="ECO:0000313" key="3">
    <source>
        <dbReference type="Proteomes" id="UP001498398"/>
    </source>
</evidence>